<dbReference type="InterPro" id="IPR020095">
    <property type="entry name" value="PsdUridine_synth_TruA_C"/>
</dbReference>
<feature type="domain" description="Pseudouridine synthase I TruA alpha/beta" evidence="6">
    <location>
        <begin position="267"/>
        <end position="364"/>
    </location>
</feature>
<dbReference type="GO" id="GO:0160147">
    <property type="term" value="F:tRNA pseudouridine(38-40) synthase activity"/>
    <property type="evidence" value="ECO:0007669"/>
    <property type="project" value="UniProtKB-EC"/>
</dbReference>
<name>A0A813J1R7_POLGL</name>
<feature type="compositionally biased region" description="Basic residues" evidence="5">
    <location>
        <begin position="49"/>
        <end position="59"/>
    </location>
</feature>
<gene>
    <name evidence="7" type="ORF">PGLA2088_LOCUS15719</name>
</gene>
<dbReference type="Proteomes" id="UP000626109">
    <property type="component" value="Unassembled WGS sequence"/>
</dbReference>
<dbReference type="Gene3D" id="3.30.70.580">
    <property type="entry name" value="Pseudouridine synthase I, catalytic domain, N-terminal subdomain"/>
    <property type="match status" value="1"/>
</dbReference>
<feature type="region of interest" description="Disordered" evidence="5">
    <location>
        <begin position="49"/>
        <end position="70"/>
    </location>
</feature>
<evidence type="ECO:0000256" key="5">
    <source>
        <dbReference type="SAM" id="MobiDB-lite"/>
    </source>
</evidence>
<reference evidence="7" key="1">
    <citation type="submission" date="2021-02" db="EMBL/GenBank/DDBJ databases">
        <authorList>
            <person name="Dougan E. K."/>
            <person name="Rhodes N."/>
            <person name="Thang M."/>
            <person name="Chan C."/>
        </authorList>
    </citation>
    <scope>NUCLEOTIDE SEQUENCE</scope>
</reference>
<feature type="region of interest" description="Disordered" evidence="5">
    <location>
        <begin position="357"/>
        <end position="392"/>
    </location>
</feature>
<dbReference type="AlphaFoldDB" id="A0A813J1R7"/>
<keyword evidence="2 4" id="KW-0819">tRNA processing</keyword>
<evidence type="ECO:0000313" key="7">
    <source>
        <dbReference type="EMBL" id="CAE8664799.1"/>
    </source>
</evidence>
<feature type="region of interest" description="Disordered" evidence="5">
    <location>
        <begin position="417"/>
        <end position="440"/>
    </location>
</feature>
<evidence type="ECO:0000256" key="3">
    <source>
        <dbReference type="ARBA" id="ARBA00023235"/>
    </source>
</evidence>
<evidence type="ECO:0000256" key="1">
    <source>
        <dbReference type="ARBA" id="ARBA00009375"/>
    </source>
</evidence>
<keyword evidence="3 4" id="KW-0413">Isomerase</keyword>
<dbReference type="EC" id="5.4.99.12" evidence="4"/>
<proteinExistence type="inferred from homology"/>
<evidence type="ECO:0000256" key="4">
    <source>
        <dbReference type="RuleBase" id="RU003792"/>
    </source>
</evidence>
<evidence type="ECO:0000313" key="8">
    <source>
        <dbReference type="Proteomes" id="UP000626109"/>
    </source>
</evidence>
<comment type="catalytic activity">
    <reaction evidence="4">
        <text>uridine(38/39/40) in tRNA = pseudouridine(38/39/40) in tRNA</text>
        <dbReference type="Rhea" id="RHEA:22376"/>
        <dbReference type="Rhea" id="RHEA-COMP:10085"/>
        <dbReference type="Rhea" id="RHEA-COMP:10087"/>
        <dbReference type="ChEBI" id="CHEBI:65314"/>
        <dbReference type="ChEBI" id="CHEBI:65315"/>
        <dbReference type="EC" id="5.4.99.12"/>
    </reaction>
</comment>
<dbReference type="GO" id="GO:0031119">
    <property type="term" value="P:tRNA pseudouridine synthesis"/>
    <property type="evidence" value="ECO:0007669"/>
    <property type="project" value="TreeGrafter"/>
</dbReference>
<dbReference type="InterPro" id="IPR020094">
    <property type="entry name" value="TruA/RsuA/RluB/E/F_N"/>
</dbReference>
<evidence type="ECO:0000259" key="6">
    <source>
        <dbReference type="Pfam" id="PF01416"/>
    </source>
</evidence>
<dbReference type="Pfam" id="PF01416">
    <property type="entry name" value="PseudoU_synth_1"/>
    <property type="match status" value="1"/>
</dbReference>
<comment type="similarity">
    <text evidence="1 4">Belongs to the tRNA pseudouridine synthase TruA family.</text>
</comment>
<dbReference type="PANTHER" id="PTHR11142">
    <property type="entry name" value="PSEUDOURIDYLATE SYNTHASE"/>
    <property type="match status" value="1"/>
</dbReference>
<evidence type="ECO:0000256" key="2">
    <source>
        <dbReference type="ARBA" id="ARBA00022694"/>
    </source>
</evidence>
<feature type="non-terminal residue" evidence="7">
    <location>
        <position position="1"/>
    </location>
</feature>
<feature type="compositionally biased region" description="Polar residues" evidence="5">
    <location>
        <begin position="362"/>
        <end position="372"/>
    </location>
</feature>
<protein>
    <recommendedName>
        <fullName evidence="4">tRNA pseudouridine synthase</fullName>
        <ecNumber evidence="4">5.4.99.12</ecNumber>
    </recommendedName>
</protein>
<dbReference type="InterPro" id="IPR020103">
    <property type="entry name" value="PsdUridine_synth_cat_dom_sf"/>
</dbReference>
<sequence>VATAAASPWLRPWPWLLGPSWGQRDSGLSRGSLRGALAAADLAAPPLRRLRGQRHRVPRRSSGESEEDEAGIIQAEVRPIILNCLVELSYEGSGFAGTYYNRNDPAQSADPCRTVEGALEAALGACPSSGDASLVRMTILSRTDKGVSAAGTWALGSLQGRPEDGQQDTPAFQSWASETVAAANIWLVAAGINTSLKSIRALPVPLQGAAFHWEEKGPVAASLMGPKRYEYRVSPGADFDSEFRGNQGGYLAWQVPEKLDVEAMREAAAALVGTHNFAAFTSQHGWDKDPTRHLHHVTITPEKGRRRRESYSDPAGSEAEILVVSVYGVNFLYLMVRYIAFALVLVGRGVHPASWVPGLLQPGTSPTSSADLAQSGRRRKGRPPGVPSVGLRPAPAHGLCLAELQIEEAPSLESIRGVLAQGKPKSRRETREAANSLDDA</sequence>
<dbReference type="InterPro" id="IPR020097">
    <property type="entry name" value="PsdUridine_synth_TruA_a/b_dom"/>
</dbReference>
<accession>A0A813J1R7</accession>
<dbReference type="Gene3D" id="3.30.70.660">
    <property type="entry name" value="Pseudouridine synthase I, catalytic domain, C-terminal subdomain"/>
    <property type="match status" value="1"/>
</dbReference>
<comment type="caution">
    <text evidence="7">The sequence shown here is derived from an EMBL/GenBank/DDBJ whole genome shotgun (WGS) entry which is preliminary data.</text>
</comment>
<dbReference type="PANTHER" id="PTHR11142:SF0">
    <property type="entry name" value="TRNA PSEUDOURIDINE SYNTHASE-LIKE 1"/>
    <property type="match status" value="1"/>
</dbReference>
<dbReference type="GO" id="GO:0003723">
    <property type="term" value="F:RNA binding"/>
    <property type="evidence" value="ECO:0007669"/>
    <property type="project" value="InterPro"/>
</dbReference>
<dbReference type="EMBL" id="CAJNNW010019590">
    <property type="protein sequence ID" value="CAE8664799.1"/>
    <property type="molecule type" value="Genomic_DNA"/>
</dbReference>
<organism evidence="7 8">
    <name type="scientific">Polarella glacialis</name>
    <name type="common">Dinoflagellate</name>
    <dbReference type="NCBI Taxonomy" id="89957"/>
    <lineage>
        <taxon>Eukaryota</taxon>
        <taxon>Sar</taxon>
        <taxon>Alveolata</taxon>
        <taxon>Dinophyceae</taxon>
        <taxon>Suessiales</taxon>
        <taxon>Suessiaceae</taxon>
        <taxon>Polarella</taxon>
    </lineage>
</organism>
<dbReference type="SUPFAM" id="SSF55120">
    <property type="entry name" value="Pseudouridine synthase"/>
    <property type="match status" value="1"/>
</dbReference>
<dbReference type="InterPro" id="IPR001406">
    <property type="entry name" value="PsdUridine_synth_TruA"/>
</dbReference>